<protein>
    <submittedName>
        <fullName evidence="1">Uncharacterized protein</fullName>
    </submittedName>
</protein>
<organism evidence="1 3">
    <name type="scientific">Exidia glandulosa HHB12029</name>
    <dbReference type="NCBI Taxonomy" id="1314781"/>
    <lineage>
        <taxon>Eukaryota</taxon>
        <taxon>Fungi</taxon>
        <taxon>Dikarya</taxon>
        <taxon>Basidiomycota</taxon>
        <taxon>Agaricomycotina</taxon>
        <taxon>Agaricomycetes</taxon>
        <taxon>Auriculariales</taxon>
        <taxon>Exidiaceae</taxon>
        <taxon>Exidia</taxon>
    </lineage>
</organism>
<dbReference type="AlphaFoldDB" id="A0A165BHB0"/>
<evidence type="ECO:0000313" key="1">
    <source>
        <dbReference type="EMBL" id="KZV80644.1"/>
    </source>
</evidence>
<accession>A0A165BHB0</accession>
<sequence length="55" mass="6180">MLYVEIRVWATGCAICSFQTHRYLACVLLTLACGICLRRAYHPSQFDLSSGNEVV</sequence>
<name>A0A165BHB0_EXIGL</name>
<dbReference type="EMBL" id="KV426461">
    <property type="protein sequence ID" value="KZV80644.1"/>
    <property type="molecule type" value="Genomic_DNA"/>
</dbReference>
<proteinExistence type="predicted"/>
<evidence type="ECO:0000313" key="2">
    <source>
        <dbReference type="EMBL" id="KZV85299.1"/>
    </source>
</evidence>
<reference evidence="1 3" key="1">
    <citation type="journal article" date="2016" name="Mol. Biol. Evol.">
        <title>Comparative Genomics of Early-Diverging Mushroom-Forming Fungi Provides Insights into the Origins of Lignocellulose Decay Capabilities.</title>
        <authorList>
            <person name="Nagy L.G."/>
            <person name="Riley R."/>
            <person name="Tritt A."/>
            <person name="Adam C."/>
            <person name="Daum C."/>
            <person name="Floudas D."/>
            <person name="Sun H."/>
            <person name="Yadav J.S."/>
            <person name="Pangilinan J."/>
            <person name="Larsson K.H."/>
            <person name="Matsuura K."/>
            <person name="Barry K."/>
            <person name="Labutti K."/>
            <person name="Kuo R."/>
            <person name="Ohm R.A."/>
            <person name="Bhattacharya S.S."/>
            <person name="Shirouzu T."/>
            <person name="Yoshinaga Y."/>
            <person name="Martin F.M."/>
            <person name="Grigoriev I.V."/>
            <person name="Hibbett D.S."/>
        </authorList>
    </citation>
    <scope>NUCLEOTIDE SEQUENCE [LARGE SCALE GENOMIC DNA]</scope>
    <source>
        <strain evidence="1 3">HHB12029</strain>
    </source>
</reference>
<dbReference type="PROSITE" id="PS51257">
    <property type="entry name" value="PROKAR_LIPOPROTEIN"/>
    <property type="match status" value="1"/>
</dbReference>
<dbReference type="EMBL" id="KV426193">
    <property type="protein sequence ID" value="KZV85299.1"/>
    <property type="molecule type" value="Genomic_DNA"/>
</dbReference>
<evidence type="ECO:0000313" key="3">
    <source>
        <dbReference type="Proteomes" id="UP000077266"/>
    </source>
</evidence>
<keyword evidence="3" id="KW-1185">Reference proteome</keyword>
<gene>
    <name evidence="2" type="ORF">EXIGLDRAFT_726321</name>
    <name evidence="1" type="ORF">EXIGLDRAFT_732552</name>
</gene>
<dbReference type="Proteomes" id="UP000077266">
    <property type="component" value="Unassembled WGS sequence"/>
</dbReference>